<dbReference type="AlphaFoldDB" id="A0A2W1BFA1"/>
<keyword evidence="3" id="KW-1185">Reference proteome</keyword>
<evidence type="ECO:0000313" key="2">
    <source>
        <dbReference type="EMBL" id="PZC73468.1"/>
    </source>
</evidence>
<organism evidence="2 3">
    <name type="scientific">Helicoverpa armigera</name>
    <name type="common">Cotton bollworm</name>
    <name type="synonym">Heliothis armigera</name>
    <dbReference type="NCBI Taxonomy" id="29058"/>
    <lineage>
        <taxon>Eukaryota</taxon>
        <taxon>Metazoa</taxon>
        <taxon>Ecdysozoa</taxon>
        <taxon>Arthropoda</taxon>
        <taxon>Hexapoda</taxon>
        <taxon>Insecta</taxon>
        <taxon>Pterygota</taxon>
        <taxon>Neoptera</taxon>
        <taxon>Endopterygota</taxon>
        <taxon>Lepidoptera</taxon>
        <taxon>Glossata</taxon>
        <taxon>Ditrysia</taxon>
        <taxon>Noctuoidea</taxon>
        <taxon>Noctuidae</taxon>
        <taxon>Heliothinae</taxon>
        <taxon>Helicoverpa</taxon>
    </lineage>
</organism>
<dbReference type="Proteomes" id="UP000249218">
    <property type="component" value="Unassembled WGS sequence"/>
</dbReference>
<feature type="region of interest" description="Disordered" evidence="1">
    <location>
        <begin position="1"/>
        <end position="22"/>
    </location>
</feature>
<name>A0A2W1BFA1_HELAM</name>
<gene>
    <name evidence="2" type="primary">HaOG209489</name>
    <name evidence="2" type="ORF">B5X24_HaOG209489</name>
</gene>
<proteinExistence type="predicted"/>
<evidence type="ECO:0000256" key="1">
    <source>
        <dbReference type="SAM" id="MobiDB-lite"/>
    </source>
</evidence>
<evidence type="ECO:0000313" key="3">
    <source>
        <dbReference type="Proteomes" id="UP000249218"/>
    </source>
</evidence>
<reference evidence="2 3" key="1">
    <citation type="journal article" date="2017" name="BMC Biol.">
        <title>Genomic innovations, transcriptional plasticity and gene loss underlying the evolution and divergence of two highly polyphagous and invasive Helicoverpa pest species.</title>
        <authorList>
            <person name="Pearce S.L."/>
            <person name="Clarke D.F."/>
            <person name="East P.D."/>
            <person name="Elfekih S."/>
            <person name="Gordon K.H."/>
            <person name="Jermiin L.S."/>
            <person name="McGaughran A."/>
            <person name="Oakeshott J.G."/>
            <person name="Papanikolaou A."/>
            <person name="Perera O.P."/>
            <person name="Rane R.V."/>
            <person name="Richards S."/>
            <person name="Tay W.T."/>
            <person name="Walsh T.K."/>
            <person name="Anderson A."/>
            <person name="Anderson C.J."/>
            <person name="Asgari S."/>
            <person name="Board P.G."/>
            <person name="Bretschneider A."/>
            <person name="Campbell P.M."/>
            <person name="Chertemps T."/>
            <person name="Christeller J.T."/>
            <person name="Coppin C.W."/>
            <person name="Downes S.J."/>
            <person name="Duan G."/>
            <person name="Farnsworth C.A."/>
            <person name="Good R.T."/>
            <person name="Han L.B."/>
            <person name="Han Y.C."/>
            <person name="Hatje K."/>
            <person name="Horne I."/>
            <person name="Huang Y.P."/>
            <person name="Hughes D.S."/>
            <person name="Jacquin-Joly E."/>
            <person name="James W."/>
            <person name="Jhangiani S."/>
            <person name="Kollmar M."/>
            <person name="Kuwar S.S."/>
            <person name="Li S."/>
            <person name="Liu N.Y."/>
            <person name="Maibeche M.T."/>
            <person name="Miller J.R."/>
            <person name="Montagne N."/>
            <person name="Perry T."/>
            <person name="Qu J."/>
            <person name="Song S.V."/>
            <person name="Sutton G.G."/>
            <person name="Vogel H."/>
            <person name="Walenz B.P."/>
            <person name="Xu W."/>
            <person name="Zhang H.J."/>
            <person name="Zou Z."/>
            <person name="Batterham P."/>
            <person name="Edwards O.R."/>
            <person name="Feyereisen R."/>
            <person name="Gibbs R.A."/>
            <person name="Heckel D.G."/>
            <person name="McGrath A."/>
            <person name="Robin C."/>
            <person name="Scherer S.E."/>
            <person name="Worley K.C."/>
            <person name="Wu Y.D."/>
        </authorList>
    </citation>
    <scope>NUCLEOTIDE SEQUENCE [LARGE SCALE GENOMIC DNA]</scope>
    <source>
        <strain evidence="2">Harm_GR_Male_#8</strain>
        <tissue evidence="2">Whole organism</tissue>
    </source>
</reference>
<sequence length="112" mass="12809">MSRRAVSEARGAASARRLPRPAPARSLSCIPIVSHGEHCPTKRGTFSRKYWTRRYNATTEHVKLFLPTDNITAYTFTKNRFGKIDKPDIELRCREYICDGVLKISFPQKAPK</sequence>
<accession>A0A2W1BFA1</accession>
<dbReference type="EMBL" id="KZ150103">
    <property type="protein sequence ID" value="PZC73468.1"/>
    <property type="molecule type" value="Genomic_DNA"/>
</dbReference>
<protein>
    <submittedName>
        <fullName evidence="2">Uncharacterized protein</fullName>
    </submittedName>
</protein>